<dbReference type="InterPro" id="IPR001501">
    <property type="entry name" value="Ni-dep_hyd_lsu"/>
</dbReference>
<keyword evidence="1" id="KW-0408">Iron</keyword>
<feature type="binding site" evidence="1">
    <location>
        <position position="453"/>
    </location>
    <ligand>
        <name>Mg(2+)</name>
        <dbReference type="ChEBI" id="CHEBI:18420"/>
    </ligand>
</feature>
<feature type="binding site" evidence="1">
    <location>
        <position position="42"/>
    </location>
    <ligand>
        <name>Mg(2+)</name>
        <dbReference type="ChEBI" id="CHEBI:18420"/>
    </ligand>
</feature>
<sequence>MSTIKLDPVTRLEGHLKVEVTLDANNAVASATVAGMLFRDFENMLLSRPPRDAAFLTQRICGVCPVPQAVASSKAVEKITGFKPNLQGLMLRNLIQGANFLDSGITHFYHLSLLDYIQGPQMSPWTGGYTQDLRFSAADTQTLTNHYLSALQIRRKANEMAAIFSGKLPHAANIVPGGVTALPSATEITNFRNYLNDIQSFISSTYQSDVNMLASAYSDYYNVGTGYGNLITFGVFDTNTSGGLLFPAGTVTGGTVGTFNEANIKEYNKYSYYSSPSGQAPASGTTTASYGKSGAYTWLKSPRYNNTPFEAGPLARVWVSGDYRNGVSVMDRHMARYVEMAKLVSNMQTWLDQLTPGASGFTNIGDPASGSASGLTEAPRGAIGHWLSVSSSKISKYQIITPTCWNASPMDDSGNPGPVEKALIGTQVADPAQPVELLRIVHSFDPCTGCSVHVMSPDGVEMSKFVVQPLGK</sequence>
<dbReference type="PANTHER" id="PTHR42958">
    <property type="entry name" value="HYDROGENASE-2 LARGE CHAIN"/>
    <property type="match status" value="1"/>
</dbReference>
<evidence type="ECO:0000313" key="2">
    <source>
        <dbReference type="EMBL" id="AIQ13759.1"/>
    </source>
</evidence>
<dbReference type="OrthoDB" id="9761717at2"/>
<evidence type="ECO:0000256" key="1">
    <source>
        <dbReference type="PIRSR" id="PIRSR601501-1"/>
    </source>
</evidence>
<dbReference type="EMBL" id="CP009288">
    <property type="protein sequence ID" value="AIQ13759.1"/>
    <property type="molecule type" value="Genomic_DNA"/>
</dbReference>
<dbReference type="Gene3D" id="1.10.645.10">
    <property type="entry name" value="Cytochrome-c3 Hydrogenase, chain B"/>
    <property type="match status" value="1"/>
</dbReference>
<dbReference type="SUPFAM" id="SSF56762">
    <property type="entry name" value="HydB/Nqo4-like"/>
    <property type="match status" value="1"/>
</dbReference>
<dbReference type="RefSeq" id="WP_042207555.1">
    <property type="nucleotide sequence ID" value="NZ_CP009288.1"/>
</dbReference>
<dbReference type="PANTHER" id="PTHR42958:SF2">
    <property type="entry name" value="UPTAKE HYDROGENASE LARGE SUBUNIT"/>
    <property type="match status" value="1"/>
</dbReference>
<gene>
    <name evidence="2" type="ORF">PDUR_18930</name>
</gene>
<dbReference type="KEGG" id="pdu:PDUR_18930"/>
<dbReference type="eggNOG" id="COG0374">
    <property type="taxonomic scope" value="Bacteria"/>
</dbReference>
<evidence type="ECO:0000313" key="3">
    <source>
        <dbReference type="Proteomes" id="UP000029409"/>
    </source>
</evidence>
<keyword evidence="1" id="KW-0479">Metal-binding</keyword>
<keyword evidence="3" id="KW-1185">Reference proteome</keyword>
<proteinExistence type="predicted"/>
<feature type="binding site" evidence="1">
    <location>
        <position position="64"/>
    </location>
    <ligand>
        <name>Ni(2+)</name>
        <dbReference type="ChEBI" id="CHEBI:49786"/>
    </ligand>
</feature>
<dbReference type="STRING" id="44251.PDUR_18930"/>
<feature type="binding site" evidence="1">
    <location>
        <position position="450"/>
    </location>
    <ligand>
        <name>Fe cation</name>
        <dbReference type="ChEBI" id="CHEBI:24875"/>
    </ligand>
</feature>
<keyword evidence="1" id="KW-0533">Nickel</keyword>
<dbReference type="AlphaFoldDB" id="A0A089IXT2"/>
<keyword evidence="1" id="KW-0460">Magnesium</keyword>
<feature type="binding site" evidence="1">
    <location>
        <position position="61"/>
    </location>
    <ligand>
        <name>Ni(2+)</name>
        <dbReference type="ChEBI" id="CHEBI:49786"/>
    </ligand>
</feature>
<organism evidence="2 3">
    <name type="scientific">Paenibacillus durus</name>
    <name type="common">Paenibacillus azotofixans</name>
    <dbReference type="NCBI Taxonomy" id="44251"/>
    <lineage>
        <taxon>Bacteria</taxon>
        <taxon>Bacillati</taxon>
        <taxon>Bacillota</taxon>
        <taxon>Bacilli</taxon>
        <taxon>Bacillales</taxon>
        <taxon>Paenibacillaceae</taxon>
        <taxon>Paenibacillus</taxon>
    </lineage>
</organism>
<feature type="binding site" evidence="1">
    <location>
        <position position="447"/>
    </location>
    <ligand>
        <name>Ni(2+)</name>
        <dbReference type="ChEBI" id="CHEBI:49786"/>
    </ligand>
</feature>
<dbReference type="InterPro" id="IPR050867">
    <property type="entry name" value="NiFe/NiFeSe_hydrgnase_LSU"/>
</dbReference>
<reference evidence="2 3" key="1">
    <citation type="submission" date="2014-08" db="EMBL/GenBank/DDBJ databases">
        <title>Comparative genomics of the Paenibacillus odorifer group.</title>
        <authorList>
            <person name="den Bakker H.C."/>
            <person name="Tsai Y.-C."/>
            <person name="Martin N."/>
            <person name="Korlach J."/>
            <person name="Wiedmann M."/>
        </authorList>
    </citation>
    <scope>NUCLEOTIDE SEQUENCE [LARGE SCALE GENOMIC DNA]</scope>
    <source>
        <strain evidence="2 3">DSM 1735</strain>
    </source>
</reference>
<comment type="cofactor">
    <cofactor evidence="1">
        <name>Fe cation</name>
        <dbReference type="ChEBI" id="CHEBI:24875"/>
    </cofactor>
</comment>
<name>A0A089IXT2_PAEDU</name>
<dbReference type="Proteomes" id="UP000029409">
    <property type="component" value="Chromosome"/>
</dbReference>
<comment type="cofactor">
    <cofactor evidence="1">
        <name>Ni(2+)</name>
        <dbReference type="ChEBI" id="CHEBI:49786"/>
    </cofactor>
</comment>
<protein>
    <submittedName>
        <fullName evidence="2">Ni,Fe-hydrogenase I large subunit</fullName>
    </submittedName>
</protein>
<feature type="binding site" evidence="1">
    <location>
        <position position="399"/>
    </location>
    <ligand>
        <name>Mg(2+)</name>
        <dbReference type="ChEBI" id="CHEBI:18420"/>
    </ligand>
</feature>
<accession>A0A089IXT2</accession>
<dbReference type="GO" id="GO:0016151">
    <property type="term" value="F:nickel cation binding"/>
    <property type="evidence" value="ECO:0007669"/>
    <property type="project" value="InterPro"/>
</dbReference>
<dbReference type="InterPro" id="IPR029014">
    <property type="entry name" value="NiFe-Hase_large"/>
</dbReference>
<dbReference type="Pfam" id="PF00374">
    <property type="entry name" value="NiFeSe_Hases"/>
    <property type="match status" value="3"/>
</dbReference>
<feature type="binding site" evidence="1">
    <location>
        <position position="64"/>
    </location>
    <ligand>
        <name>Fe cation</name>
        <dbReference type="ChEBI" id="CHEBI:24875"/>
    </ligand>
</feature>